<keyword evidence="4 13" id="KW-0328">Glycosyltransferase</keyword>
<comment type="caution">
    <text evidence="14">The sequence shown here is derived from an EMBL/GenBank/DDBJ whole genome shotgun (WGS) entry which is preliminary data.</text>
</comment>
<evidence type="ECO:0000256" key="12">
    <source>
        <dbReference type="ARBA" id="ARBA00023180"/>
    </source>
</evidence>
<evidence type="ECO:0000256" key="6">
    <source>
        <dbReference type="ARBA" id="ARBA00022692"/>
    </source>
</evidence>
<dbReference type="GO" id="GO:0006629">
    <property type="term" value="P:lipid metabolic process"/>
    <property type="evidence" value="ECO:0007669"/>
    <property type="project" value="UniProtKB-KW"/>
</dbReference>
<keyword evidence="15" id="KW-1185">Reference proteome</keyword>
<evidence type="ECO:0000256" key="1">
    <source>
        <dbReference type="ARBA" id="ARBA00004323"/>
    </source>
</evidence>
<reference evidence="14" key="1">
    <citation type="submission" date="2021-09" db="EMBL/GenBank/DDBJ databases">
        <title>The genome of Mauremys mutica provides insights into the evolution of semi-aquatic lifestyle.</title>
        <authorList>
            <person name="Gong S."/>
            <person name="Gao Y."/>
        </authorList>
    </citation>
    <scope>NUCLEOTIDE SEQUENCE</scope>
    <source>
        <strain evidence="14">MM-2020</strain>
        <tissue evidence="14">Muscle</tissue>
    </source>
</reference>
<evidence type="ECO:0000256" key="9">
    <source>
        <dbReference type="ARBA" id="ARBA00023034"/>
    </source>
</evidence>
<dbReference type="InterPro" id="IPR002659">
    <property type="entry name" value="Glyco_trans_31"/>
</dbReference>
<feature type="transmembrane region" description="Helical" evidence="13">
    <location>
        <begin position="12"/>
        <end position="34"/>
    </location>
</feature>
<evidence type="ECO:0000256" key="11">
    <source>
        <dbReference type="ARBA" id="ARBA00023136"/>
    </source>
</evidence>
<sequence>MTHYRRYFLISWRCSLMCIFLIGSICFIGIYLFFIPKTFNYRYFAVLAKIKVKENTDLSSMKRSAFPAKEYDKPVTAKKNISFRSTVSSFKQFLLNRKVGGLTVNAAPFASELNYIQSFRFVINERDICNEITPFLILLIATKADEKQHREAIRKTWGNESVVPGIKVVRLFMLGANNKEQNEALLRESNQYHDIIQQDFLDTYKNLTLKTIMGLKWVATYCGDANFVMKTDSDVFVNTEYLIQRLLKPLMPSSQYYFTGYLIRNGQPHRNNESKWYVPKEVYSAERYPNFCSGTGYVLSGALAAKIVKTSLKVKYIYLEDIYVALCLEQEGINMVPPPENYLFNVYKVPFSPCTYSRLITSHGINPDEQITYWETLQSNKYVCSK</sequence>
<dbReference type="Proteomes" id="UP000827986">
    <property type="component" value="Unassembled WGS sequence"/>
</dbReference>
<dbReference type="OrthoDB" id="5512589at2759"/>
<evidence type="ECO:0000313" key="14">
    <source>
        <dbReference type="EMBL" id="KAH1166727.1"/>
    </source>
</evidence>
<accession>A0A9D3WT83</accession>
<dbReference type="PANTHER" id="PTHR11214:SF217">
    <property type="entry name" value="HEXOSYLTRANSFERASE"/>
    <property type="match status" value="1"/>
</dbReference>
<dbReference type="Pfam" id="PF01762">
    <property type="entry name" value="Galactosyl_T"/>
    <property type="match status" value="1"/>
</dbReference>
<evidence type="ECO:0000256" key="10">
    <source>
        <dbReference type="ARBA" id="ARBA00023098"/>
    </source>
</evidence>
<gene>
    <name evidence="14" type="ORF">KIL84_015899</name>
</gene>
<dbReference type="GO" id="GO:0008499">
    <property type="term" value="F:N-acetyl-beta-D-glucosaminide beta-(1,3)-galactosyltransferase activity"/>
    <property type="evidence" value="ECO:0007669"/>
    <property type="project" value="TreeGrafter"/>
</dbReference>
<evidence type="ECO:0000256" key="2">
    <source>
        <dbReference type="ARBA" id="ARBA00004922"/>
    </source>
</evidence>
<comment type="similarity">
    <text evidence="3 13">Belongs to the glycosyltransferase 31 family.</text>
</comment>
<dbReference type="EMBL" id="JAHDVG010000487">
    <property type="protein sequence ID" value="KAH1166727.1"/>
    <property type="molecule type" value="Genomic_DNA"/>
</dbReference>
<keyword evidence="9 13" id="KW-0333">Golgi apparatus</keyword>
<dbReference type="Gene3D" id="3.90.550.50">
    <property type="match status" value="1"/>
</dbReference>
<evidence type="ECO:0000256" key="13">
    <source>
        <dbReference type="RuleBase" id="RU363063"/>
    </source>
</evidence>
<comment type="subcellular location">
    <subcellularLocation>
        <location evidence="1 13">Golgi apparatus membrane</location>
        <topology evidence="1 13">Single-pass type II membrane protein</topology>
    </subcellularLocation>
</comment>
<dbReference type="GO" id="GO:0006493">
    <property type="term" value="P:protein O-linked glycosylation"/>
    <property type="evidence" value="ECO:0007669"/>
    <property type="project" value="TreeGrafter"/>
</dbReference>
<evidence type="ECO:0000256" key="3">
    <source>
        <dbReference type="ARBA" id="ARBA00008661"/>
    </source>
</evidence>
<dbReference type="FunFam" id="3.90.550.50:FF:000001">
    <property type="entry name" value="Hexosyltransferase"/>
    <property type="match status" value="1"/>
</dbReference>
<dbReference type="PANTHER" id="PTHR11214">
    <property type="entry name" value="BETA-1,3-N-ACETYLGLUCOSAMINYLTRANSFERASE"/>
    <property type="match status" value="1"/>
</dbReference>
<keyword evidence="8 13" id="KW-1133">Transmembrane helix</keyword>
<dbReference type="AlphaFoldDB" id="A0A9D3WT83"/>
<proteinExistence type="inferred from homology"/>
<keyword evidence="10" id="KW-0443">Lipid metabolism</keyword>
<evidence type="ECO:0000256" key="8">
    <source>
        <dbReference type="ARBA" id="ARBA00022989"/>
    </source>
</evidence>
<protein>
    <recommendedName>
        <fullName evidence="13">Hexosyltransferase</fullName>
        <ecNumber evidence="13">2.4.1.-</ecNumber>
    </recommendedName>
</protein>
<keyword evidence="11 13" id="KW-0472">Membrane</keyword>
<organism evidence="14 15">
    <name type="scientific">Mauremys mutica</name>
    <name type="common">yellowpond turtle</name>
    <dbReference type="NCBI Taxonomy" id="74926"/>
    <lineage>
        <taxon>Eukaryota</taxon>
        <taxon>Metazoa</taxon>
        <taxon>Chordata</taxon>
        <taxon>Craniata</taxon>
        <taxon>Vertebrata</taxon>
        <taxon>Euteleostomi</taxon>
        <taxon>Archelosauria</taxon>
        <taxon>Testudinata</taxon>
        <taxon>Testudines</taxon>
        <taxon>Cryptodira</taxon>
        <taxon>Durocryptodira</taxon>
        <taxon>Testudinoidea</taxon>
        <taxon>Geoemydidae</taxon>
        <taxon>Geoemydinae</taxon>
        <taxon>Mauremys</taxon>
    </lineage>
</organism>
<evidence type="ECO:0000256" key="7">
    <source>
        <dbReference type="ARBA" id="ARBA00022968"/>
    </source>
</evidence>
<evidence type="ECO:0000256" key="5">
    <source>
        <dbReference type="ARBA" id="ARBA00022679"/>
    </source>
</evidence>
<dbReference type="GO" id="GO:0000139">
    <property type="term" value="C:Golgi membrane"/>
    <property type="evidence" value="ECO:0007669"/>
    <property type="project" value="UniProtKB-SubCell"/>
</dbReference>
<name>A0A9D3WT83_9SAUR</name>
<keyword evidence="12" id="KW-0325">Glycoprotein</keyword>
<keyword evidence="7 13" id="KW-0735">Signal-anchor</keyword>
<keyword evidence="5" id="KW-0808">Transferase</keyword>
<comment type="pathway">
    <text evidence="2">Protein modification; protein glycosylation.</text>
</comment>
<keyword evidence="6 13" id="KW-0812">Transmembrane</keyword>
<evidence type="ECO:0000313" key="15">
    <source>
        <dbReference type="Proteomes" id="UP000827986"/>
    </source>
</evidence>
<dbReference type="EC" id="2.4.1.-" evidence="13"/>
<evidence type="ECO:0000256" key="4">
    <source>
        <dbReference type="ARBA" id="ARBA00022676"/>
    </source>
</evidence>